<dbReference type="EMBL" id="QJNS01000080">
    <property type="protein sequence ID" value="RYO88922.1"/>
    <property type="molecule type" value="Genomic_DNA"/>
</dbReference>
<protein>
    <submittedName>
        <fullName evidence="2">Uncharacterized protein</fullName>
    </submittedName>
</protein>
<comment type="caution">
    <text evidence="2">The sequence shown here is derived from an EMBL/GenBank/DDBJ whole genome shotgun (WGS) entry which is preliminary data.</text>
</comment>
<evidence type="ECO:0000256" key="1">
    <source>
        <dbReference type="SAM" id="MobiDB-lite"/>
    </source>
</evidence>
<proteinExistence type="predicted"/>
<feature type="compositionally biased region" description="Gly residues" evidence="1">
    <location>
        <begin position="115"/>
        <end position="138"/>
    </location>
</feature>
<dbReference type="Proteomes" id="UP000294003">
    <property type="component" value="Unassembled WGS sequence"/>
</dbReference>
<feature type="region of interest" description="Disordered" evidence="1">
    <location>
        <begin position="283"/>
        <end position="331"/>
    </location>
</feature>
<gene>
    <name evidence="2" type="ORF">DL762_003502</name>
</gene>
<feature type="compositionally biased region" description="Polar residues" evidence="1">
    <location>
        <begin position="283"/>
        <end position="293"/>
    </location>
</feature>
<accession>A0ABY0HEV6</accession>
<feature type="compositionally biased region" description="Basic and acidic residues" evidence="1">
    <location>
        <begin position="197"/>
        <end position="212"/>
    </location>
</feature>
<feature type="compositionally biased region" description="Basic residues" evidence="1">
    <location>
        <begin position="147"/>
        <end position="159"/>
    </location>
</feature>
<sequence length="455" mass="49455">MCFIEYLGYTCGHTGDSVLRPCPLTTRAHANPVCPAPAVRPQLSRGHCPACQRVMHNRWVDIMEEEHRWMHERGACGCPVEFPALMQPRMIGRDGPGYGGGAGGTVSALPNAQGHGYGYGRGQSAGSSGSGSGSGGHYKPGNGKNQNKNKKVGNKRGRGGRGGGGNAKHQHQQEQQPQPQPQDHQTKAQTQQQRRQQQRERYPAFEEVRDGENDSDVRYVIRQPSMYGVEWTWDHAKLHEDGRCACAVRFDKYDPSPSRDLRDLKHPGAGDHDAAKQVASYTYSDNTEGQQLVRTGGGGPSLSYHPSGGPTTAPTSRLGPQVSGGQPARWSYNTPAEIRNLQEIYAPPAGGADDQPRQLDMQTAWFGHQRQEQQQQAPMAGLSLGLGPECRDPSGHLQAEGQIVLYDVSQQMPLLGLPIGAGPEGLSHAGDFEDCELYRLGHAAQELRRCSSTAF</sequence>
<feature type="region of interest" description="Disordered" evidence="1">
    <location>
        <begin position="114"/>
        <end position="212"/>
    </location>
</feature>
<feature type="compositionally biased region" description="Low complexity" evidence="1">
    <location>
        <begin position="173"/>
        <end position="195"/>
    </location>
</feature>
<evidence type="ECO:0000313" key="3">
    <source>
        <dbReference type="Proteomes" id="UP000294003"/>
    </source>
</evidence>
<keyword evidence="3" id="KW-1185">Reference proteome</keyword>
<organism evidence="2 3">
    <name type="scientific">Monosporascus cannonballus</name>
    <dbReference type="NCBI Taxonomy" id="155416"/>
    <lineage>
        <taxon>Eukaryota</taxon>
        <taxon>Fungi</taxon>
        <taxon>Dikarya</taxon>
        <taxon>Ascomycota</taxon>
        <taxon>Pezizomycotina</taxon>
        <taxon>Sordariomycetes</taxon>
        <taxon>Xylariomycetidae</taxon>
        <taxon>Xylariales</taxon>
        <taxon>Xylariales incertae sedis</taxon>
        <taxon>Monosporascus</taxon>
    </lineage>
</organism>
<reference evidence="2 3" key="1">
    <citation type="submission" date="2018-06" db="EMBL/GenBank/DDBJ databases">
        <title>Complete Genomes of Monosporascus.</title>
        <authorList>
            <person name="Robinson A.J."/>
            <person name="Natvig D.O."/>
        </authorList>
    </citation>
    <scope>NUCLEOTIDE SEQUENCE [LARGE SCALE GENOMIC DNA]</scope>
    <source>
        <strain evidence="2 3">CBS 609.92</strain>
    </source>
</reference>
<evidence type="ECO:0000313" key="2">
    <source>
        <dbReference type="EMBL" id="RYO88922.1"/>
    </source>
</evidence>
<name>A0ABY0HEV6_9PEZI</name>